<evidence type="ECO:0000313" key="2">
    <source>
        <dbReference type="Proteomes" id="UP000185783"/>
    </source>
</evidence>
<proteinExistence type="predicted"/>
<dbReference type="EMBL" id="LVVZ01000015">
    <property type="protein sequence ID" value="OKL44048.1"/>
    <property type="molecule type" value="Genomic_DNA"/>
</dbReference>
<dbReference type="RefSeq" id="WP_028481146.1">
    <property type="nucleotide sequence ID" value="NZ_LVVZ01000015.1"/>
</dbReference>
<accession>A0A1U7JH80</accession>
<reference evidence="1 2" key="1">
    <citation type="submission" date="2016-03" db="EMBL/GenBank/DDBJ databases">
        <title>Genome sequence of Nesiotobacter sp. nov., a moderately halophilic alphaproteobacterium isolated from the Yellow Sea, China.</title>
        <authorList>
            <person name="Zhang G."/>
            <person name="Zhang R."/>
        </authorList>
    </citation>
    <scope>NUCLEOTIDE SEQUENCE [LARGE SCALE GENOMIC DNA]</scope>
    <source>
        <strain evidence="1 2">WB1-6</strain>
    </source>
</reference>
<gene>
    <name evidence="1" type="ORF">A3843_10740</name>
</gene>
<evidence type="ECO:0000313" key="1">
    <source>
        <dbReference type="EMBL" id="OKL44048.1"/>
    </source>
</evidence>
<comment type="caution">
    <text evidence="1">The sequence shown here is derived from an EMBL/GenBank/DDBJ whole genome shotgun (WGS) entry which is preliminary data.</text>
</comment>
<keyword evidence="2" id="KW-1185">Reference proteome</keyword>
<dbReference type="AlphaFoldDB" id="A0A1U7JH80"/>
<sequence>MAPASSHEASIVLKNGNEPLALQSITELLEILSAAGEVFGDLLNKDPIAPIGFTDDGFPRPLNAGLWYHVETSFAQPASPQAFQKLPDKSVQYDESNLTSDFARNRSVSTGRLETLVSLYEANLPSRLLKWHESPLAALYEAIATCNAPETIDDMALYILNAYRLNQHNSITLTYQEMPGSEDLDTLVRVFQATTLYLEDAIQLAFHAPNLIADQRTLSAIEEISEKLKGKDVNLMRQLHAPIACRSRLDCWTLHGGKINHFEHAPDPQAQNRNLTRARSNCLKGTWTFLGQPHSLAQSSQGLTSARSISCLKKIKIPKESVPRLKQEMVRLGLPSLLGEDARRWKTDPLG</sequence>
<protein>
    <submittedName>
        <fullName evidence="1">Uncharacterized protein</fullName>
    </submittedName>
</protein>
<name>A0A1U7JH80_9HYPH</name>
<organism evidence="1 2">
    <name type="scientific">Pseudovibrio exalbescens</name>
    <dbReference type="NCBI Taxonomy" id="197461"/>
    <lineage>
        <taxon>Bacteria</taxon>
        <taxon>Pseudomonadati</taxon>
        <taxon>Pseudomonadota</taxon>
        <taxon>Alphaproteobacteria</taxon>
        <taxon>Hyphomicrobiales</taxon>
        <taxon>Stappiaceae</taxon>
        <taxon>Pseudovibrio</taxon>
    </lineage>
</organism>
<dbReference type="Proteomes" id="UP000185783">
    <property type="component" value="Unassembled WGS sequence"/>
</dbReference>